<keyword evidence="4 8" id="KW-0547">Nucleotide-binding</keyword>
<protein>
    <recommendedName>
        <fullName evidence="2">arginine kinase</fullName>
        <ecNumber evidence="2">2.7.3.3</ecNumber>
    </recommendedName>
</protein>
<sequence>MKALLFCSSLTLSLCSSLFVLEPNQCSHSSELGAKGGDCDGELRICVGVDYYCEGDVCLQATVEECRQPVAPPHYKRGRGRRAVVSRVRPHRTVMASSTAFFGIQQRHLLKALIGAAAAGGSAYALFPQEAQMKSAKSGGSQKAPAKCVVDPEVVKSIERAFEKLNGPEGAKCNSLLKKHLTKEVIEKLKCRKTKLGATLYDCIRSGVHNLDAGVGVYAPDAESYKVFAELFDKIIEEYHGFNSKQKQPPVDLGEGKSKDFPPLDPKGKYIKSTRIRCGRSLAGYPFNPLLKAEDYEAMEGKVKKALESVSDKELKGVYYPLTGMTKETQKKLIADHFLFKEGDRHLQQANACNFWPQGRGIFHNNNKTFLIWVNEEDHMRIISMQEGSDVGAVLDRLVRGIKAVESKVPFSRDDRLGWLTFCPTNLGSTVRASVHIKLPLVSARKDFKQICDKLNLQVRGIHGEHSESEGGVYDISNKARLGISEYQAVKQMYDGVKKLIEMEKEMEKKK</sequence>
<feature type="binding site" evidence="8">
    <location>
        <begin position="460"/>
        <end position="465"/>
    </location>
    <ligand>
        <name>ATP</name>
        <dbReference type="ChEBI" id="CHEBI:30616"/>
    </ligand>
</feature>
<reference evidence="12" key="1">
    <citation type="submission" date="2023-06" db="EMBL/GenBank/DDBJ databases">
        <title>Genomic analysis of the entomopathogenic nematode Steinernema hermaphroditum.</title>
        <authorList>
            <person name="Schwarz E.M."/>
            <person name="Heppert J.K."/>
            <person name="Baniya A."/>
            <person name="Schwartz H.T."/>
            <person name="Tan C.-H."/>
            <person name="Antoshechkin I."/>
            <person name="Sternberg P.W."/>
            <person name="Goodrich-Blair H."/>
            <person name="Dillman A.R."/>
        </authorList>
    </citation>
    <scope>NUCLEOTIDE SEQUENCE</scope>
    <source>
        <strain evidence="12">PS9179</strain>
        <tissue evidence="12">Whole animal</tissue>
    </source>
</reference>
<feature type="signal peptide" evidence="9">
    <location>
        <begin position="1"/>
        <end position="17"/>
    </location>
</feature>
<dbReference type="AlphaFoldDB" id="A0AA39HIH2"/>
<dbReference type="PROSITE" id="PS51510">
    <property type="entry name" value="PHOSPHAGEN_KINASE_C"/>
    <property type="match status" value="1"/>
</dbReference>
<comment type="similarity">
    <text evidence="1 7">Belongs to the ATP:guanido phosphotransferase family.</text>
</comment>
<dbReference type="Pfam" id="PF02807">
    <property type="entry name" value="ATP-gua_PtransN"/>
    <property type="match status" value="1"/>
</dbReference>
<dbReference type="SUPFAM" id="SSF55931">
    <property type="entry name" value="Glutamine synthetase/guanido kinase"/>
    <property type="match status" value="1"/>
</dbReference>
<evidence type="ECO:0000256" key="7">
    <source>
        <dbReference type="PROSITE-ProRule" id="PRU00842"/>
    </source>
</evidence>
<evidence type="ECO:0000256" key="5">
    <source>
        <dbReference type="ARBA" id="ARBA00022777"/>
    </source>
</evidence>
<proteinExistence type="inferred from homology"/>
<dbReference type="InterPro" id="IPR022414">
    <property type="entry name" value="ATP-guanido_PTrfase_cat"/>
</dbReference>
<feature type="domain" description="Phosphagen kinase C-terminal" evidence="11">
    <location>
        <begin position="270"/>
        <end position="507"/>
    </location>
</feature>
<evidence type="ECO:0000259" key="11">
    <source>
        <dbReference type="PROSITE" id="PS51510"/>
    </source>
</evidence>
<dbReference type="CDD" id="cd07932">
    <property type="entry name" value="arginine_kinase_like"/>
    <property type="match status" value="1"/>
</dbReference>
<organism evidence="12 13">
    <name type="scientific">Steinernema hermaphroditum</name>
    <dbReference type="NCBI Taxonomy" id="289476"/>
    <lineage>
        <taxon>Eukaryota</taxon>
        <taxon>Metazoa</taxon>
        <taxon>Ecdysozoa</taxon>
        <taxon>Nematoda</taxon>
        <taxon>Chromadorea</taxon>
        <taxon>Rhabditida</taxon>
        <taxon>Tylenchina</taxon>
        <taxon>Panagrolaimomorpha</taxon>
        <taxon>Strongyloidoidea</taxon>
        <taxon>Steinernematidae</taxon>
        <taxon>Steinernema</taxon>
    </lineage>
</organism>
<keyword evidence="6 8" id="KW-0067">ATP-binding</keyword>
<feature type="binding site" evidence="8">
    <location>
        <position position="337"/>
    </location>
    <ligand>
        <name>ATP</name>
        <dbReference type="ChEBI" id="CHEBI:30616"/>
    </ligand>
</feature>
<gene>
    <name evidence="12" type="ORF">QR680_018607</name>
</gene>
<evidence type="ECO:0000256" key="9">
    <source>
        <dbReference type="SAM" id="SignalP"/>
    </source>
</evidence>
<evidence type="ECO:0000256" key="2">
    <source>
        <dbReference type="ARBA" id="ARBA00012230"/>
    </source>
</evidence>
<feature type="binding site" evidence="8">
    <location>
        <position position="381"/>
    </location>
    <ligand>
        <name>ATP</name>
        <dbReference type="ChEBI" id="CHEBI:30616"/>
    </ligand>
</feature>
<dbReference type="Gene3D" id="1.10.135.10">
    <property type="entry name" value="ATP:guanido phosphotransferase, N-terminal domain"/>
    <property type="match status" value="1"/>
</dbReference>
<dbReference type="GO" id="GO:0004111">
    <property type="term" value="F:creatine kinase activity"/>
    <property type="evidence" value="ECO:0007669"/>
    <property type="project" value="InterPro"/>
</dbReference>
<dbReference type="Pfam" id="PF00217">
    <property type="entry name" value="ATP-gua_Ptrans"/>
    <property type="match status" value="1"/>
</dbReference>
<dbReference type="Gene3D" id="3.30.590.10">
    <property type="entry name" value="Glutamine synthetase/guanido kinase, catalytic domain"/>
    <property type="match status" value="1"/>
</dbReference>
<evidence type="ECO:0000256" key="8">
    <source>
        <dbReference type="PROSITE-ProRule" id="PRU00843"/>
    </source>
</evidence>
<evidence type="ECO:0000256" key="3">
    <source>
        <dbReference type="ARBA" id="ARBA00022679"/>
    </source>
</evidence>
<dbReference type="GO" id="GO:0004054">
    <property type="term" value="F:arginine kinase activity"/>
    <property type="evidence" value="ECO:0007669"/>
    <property type="project" value="UniProtKB-EC"/>
</dbReference>
<dbReference type="InterPro" id="IPR000749">
    <property type="entry name" value="ATP-guanido_PTrfase"/>
</dbReference>
<feature type="binding site" evidence="8">
    <location>
        <begin position="432"/>
        <end position="436"/>
    </location>
    <ligand>
        <name>ATP</name>
        <dbReference type="ChEBI" id="CHEBI:30616"/>
    </ligand>
</feature>
<evidence type="ECO:0000259" key="10">
    <source>
        <dbReference type="PROSITE" id="PS51509"/>
    </source>
</evidence>
<dbReference type="GO" id="GO:0005524">
    <property type="term" value="F:ATP binding"/>
    <property type="evidence" value="ECO:0007669"/>
    <property type="project" value="UniProtKB-UniRule"/>
</dbReference>
<dbReference type="InterPro" id="IPR022413">
    <property type="entry name" value="ATP-guanido_PTrfase_N"/>
</dbReference>
<evidence type="ECO:0000256" key="1">
    <source>
        <dbReference type="ARBA" id="ARBA00006798"/>
    </source>
</evidence>
<evidence type="ECO:0000256" key="6">
    <source>
        <dbReference type="ARBA" id="ARBA00022840"/>
    </source>
</evidence>
<dbReference type="FunFam" id="3.30.590.10:FF:000006">
    <property type="entry name" value="Arginine kinase 1"/>
    <property type="match status" value="1"/>
</dbReference>
<feature type="domain" description="Phosphagen kinase N-terminal" evidence="10">
    <location>
        <begin position="157"/>
        <end position="241"/>
    </location>
</feature>
<feature type="binding site" evidence="8">
    <location>
        <begin position="273"/>
        <end position="277"/>
    </location>
    <ligand>
        <name>ATP</name>
        <dbReference type="ChEBI" id="CHEBI:30616"/>
    </ligand>
</feature>
<feature type="chain" id="PRO_5041223867" description="arginine kinase" evidence="9">
    <location>
        <begin position="18"/>
        <end position="511"/>
    </location>
</feature>
<name>A0AA39HIH2_9BILA</name>
<dbReference type="PANTHER" id="PTHR11547:SF20">
    <property type="entry name" value="ARGININE KINASE"/>
    <property type="match status" value="1"/>
</dbReference>
<keyword evidence="13" id="KW-1185">Reference proteome</keyword>
<dbReference type="Proteomes" id="UP001175271">
    <property type="component" value="Unassembled WGS sequence"/>
</dbReference>
<dbReference type="EMBL" id="JAUCMV010000004">
    <property type="protein sequence ID" value="KAK0406495.1"/>
    <property type="molecule type" value="Genomic_DNA"/>
</dbReference>
<evidence type="ECO:0000313" key="12">
    <source>
        <dbReference type="EMBL" id="KAK0406495.1"/>
    </source>
</evidence>
<evidence type="ECO:0000313" key="13">
    <source>
        <dbReference type="Proteomes" id="UP001175271"/>
    </source>
</evidence>
<dbReference type="FunFam" id="1.10.135.10:FF:000003">
    <property type="entry name" value="Three-domain arginine kinase"/>
    <property type="match status" value="1"/>
</dbReference>
<dbReference type="GO" id="GO:0005615">
    <property type="term" value="C:extracellular space"/>
    <property type="evidence" value="ECO:0007669"/>
    <property type="project" value="TreeGrafter"/>
</dbReference>
<dbReference type="GO" id="GO:0046314">
    <property type="term" value="P:phosphocreatine biosynthetic process"/>
    <property type="evidence" value="ECO:0007669"/>
    <property type="project" value="InterPro"/>
</dbReference>
<keyword evidence="3 8" id="KW-0808">Transferase</keyword>
<dbReference type="PROSITE" id="PS51509">
    <property type="entry name" value="PHOSPHAGEN_KINASE_N"/>
    <property type="match status" value="1"/>
</dbReference>
<accession>A0AA39HIH2</accession>
<dbReference type="InterPro" id="IPR036802">
    <property type="entry name" value="ATP-guanido_PTrfase_N_sf"/>
</dbReference>
<comment type="caution">
    <text evidence="12">The sequence shown here is derived from an EMBL/GenBank/DDBJ whole genome shotgun (WGS) entry which is preliminary data.</text>
</comment>
<dbReference type="PANTHER" id="PTHR11547">
    <property type="entry name" value="ARGININE OR CREATINE KINASE"/>
    <property type="match status" value="1"/>
</dbReference>
<keyword evidence="5 8" id="KW-0418">Kinase</keyword>
<evidence type="ECO:0000256" key="4">
    <source>
        <dbReference type="ARBA" id="ARBA00022741"/>
    </source>
</evidence>
<keyword evidence="9" id="KW-0732">Signal</keyword>
<dbReference type="InterPro" id="IPR014746">
    <property type="entry name" value="Gln_synth/guanido_kin_cat_dom"/>
</dbReference>
<dbReference type="EC" id="2.7.3.3" evidence="2"/>
<dbReference type="SUPFAM" id="SSF48034">
    <property type="entry name" value="Guanido kinase N-terminal domain"/>
    <property type="match status" value="1"/>
</dbReference>